<evidence type="ECO:0000256" key="1">
    <source>
        <dbReference type="ARBA" id="ARBA00004651"/>
    </source>
</evidence>
<proteinExistence type="predicted"/>
<name>A0A5A5TFQ8_9CHLR</name>
<sequence>MEALPLVLEQSEGQVSEMWRFIKSSGVYALASVVTPFISLLLAPFLTHILSTTDYGILTLLNTIIGLVAGVTQLGMGAAFFRAYNYDYTTQSEKRCVISTMTVLLFLSSLLTIIGTVSAAPFLASHLLQHASQSRLIIIAAGVICVQNLAVPSFAWLRAESRALFYSLLSIGNMLTMLLANIVLVGFLHQGIAGSLLATGVGYSCVVLFTLSMIIFRVGIRVRLDIAHNLLGFGMPLIISVVSYWILQLSDRYLLSRLSSLAETARYGVAYTLGTVISVVIMGPFTLAWPKTMFSIARSKNAAHIFQMVFRWFGLFLLLSAFSLSSLGILLLHWFFPVTYSSAAFVIPIVSVSIVFYGIYHFFMIGANIQRKTWMNSVFTTLAAVANLLLNLCLIPRYGAMGAALSTLIAYIVLALSAYIVNQKIYPIAFEMGRFVLALLPGVALYLGSSLLVRRQGIYLTVGIDSLSVMLYALILLVVGLFPAKAQHASYKASRDVALSKYQPVDMSADEVFQQQTLLVGRQIVMHIRGSVRSDMRVLREATALVQAGCTVTIVDIEGVRTCPAHEVRMGIHIEHLFPIQSMWPLLRTPFKVRLLLYSVYRLLTIRADAYHAHDISALPACYIAARLRQKALIFDAHELPMSNMSPHWRRFSWIFKGLLTHILPRCAGVITVSPPIGQALCALYHAPEITLVRNFPTYQEVTRSDRLRQRLGLGPEARIVLYQGNIQADRSLEMLVMAAPFLKPDTVIVLLGWADEATRQQLDDLIAREEMQEHVKILPAVPYEELLQWTASADIGLVLFSPDYSLSIRWCLPNKLFEYLMAGLPVLASSLDAVEAMLRDYEVGQIVPSLSPAEIGVAIEAMLADRTTLERMRANALSAARRDLCWEQEQWQVVRLYQSILCCPLSSSSLS</sequence>
<feature type="transmembrane region" description="Helical" evidence="6">
    <location>
        <begin position="398"/>
        <end position="421"/>
    </location>
</feature>
<dbReference type="InterPro" id="IPR050833">
    <property type="entry name" value="Poly_Biosynth_Transport"/>
</dbReference>
<dbReference type="EMBL" id="BIXY01000059">
    <property type="protein sequence ID" value="GCF10078.1"/>
    <property type="molecule type" value="Genomic_DNA"/>
</dbReference>
<evidence type="ECO:0000256" key="3">
    <source>
        <dbReference type="ARBA" id="ARBA00022692"/>
    </source>
</evidence>
<evidence type="ECO:0000256" key="2">
    <source>
        <dbReference type="ARBA" id="ARBA00022475"/>
    </source>
</evidence>
<feature type="transmembrane region" description="Helical" evidence="6">
    <location>
        <begin position="102"/>
        <end position="124"/>
    </location>
</feature>
<dbReference type="AlphaFoldDB" id="A0A5A5TFQ8"/>
<evidence type="ECO:0000256" key="5">
    <source>
        <dbReference type="ARBA" id="ARBA00023136"/>
    </source>
</evidence>
<feature type="transmembrane region" description="Helical" evidence="6">
    <location>
        <begin position="267"/>
        <end position="289"/>
    </location>
</feature>
<dbReference type="GO" id="GO:0016757">
    <property type="term" value="F:glycosyltransferase activity"/>
    <property type="evidence" value="ECO:0007669"/>
    <property type="project" value="InterPro"/>
</dbReference>
<dbReference type="PANTHER" id="PTHR30250">
    <property type="entry name" value="PST FAMILY PREDICTED COLANIC ACID TRANSPORTER"/>
    <property type="match status" value="1"/>
</dbReference>
<dbReference type="InterPro" id="IPR002797">
    <property type="entry name" value="Polysacc_synth"/>
</dbReference>
<keyword evidence="5 6" id="KW-0472">Membrane</keyword>
<feature type="domain" description="Glycosyltransferase subfamily 4-like N-terminal" evidence="8">
    <location>
        <begin position="538"/>
        <end position="695"/>
    </location>
</feature>
<reference evidence="9 10" key="1">
    <citation type="submission" date="2019-01" db="EMBL/GenBank/DDBJ databases">
        <title>Draft genome sequence of Dictyobacter sp. Uno17.</title>
        <authorList>
            <person name="Wang C.M."/>
            <person name="Zheng Y."/>
            <person name="Sakai Y."/>
            <person name="Abe K."/>
            <person name="Yokota A."/>
            <person name="Yabe S."/>
        </authorList>
    </citation>
    <scope>NUCLEOTIDE SEQUENCE [LARGE SCALE GENOMIC DNA]</scope>
    <source>
        <strain evidence="9 10">Uno17</strain>
    </source>
</reference>
<feature type="transmembrane region" description="Helical" evidence="6">
    <location>
        <begin position="200"/>
        <end position="218"/>
    </location>
</feature>
<evidence type="ECO:0000256" key="6">
    <source>
        <dbReference type="SAM" id="Phobius"/>
    </source>
</evidence>
<dbReference type="Pfam" id="PF13439">
    <property type="entry name" value="Glyco_transf_4"/>
    <property type="match status" value="1"/>
</dbReference>
<dbReference type="Pfam" id="PF01943">
    <property type="entry name" value="Polysacc_synt"/>
    <property type="match status" value="1"/>
</dbReference>
<dbReference type="GO" id="GO:0005886">
    <property type="term" value="C:plasma membrane"/>
    <property type="evidence" value="ECO:0007669"/>
    <property type="project" value="UniProtKB-SubCell"/>
</dbReference>
<gene>
    <name evidence="9" type="ORF">KDI_36420</name>
</gene>
<keyword evidence="2" id="KW-1003">Cell membrane</keyword>
<comment type="subcellular location">
    <subcellularLocation>
        <location evidence="1">Cell membrane</location>
        <topology evidence="1">Multi-pass membrane protein</topology>
    </subcellularLocation>
</comment>
<comment type="caution">
    <text evidence="9">The sequence shown here is derived from an EMBL/GenBank/DDBJ whole genome shotgun (WGS) entry which is preliminary data.</text>
</comment>
<keyword evidence="10" id="KW-1185">Reference proteome</keyword>
<dbReference type="Proteomes" id="UP000322530">
    <property type="component" value="Unassembled WGS sequence"/>
</dbReference>
<evidence type="ECO:0008006" key="11">
    <source>
        <dbReference type="Google" id="ProtNLM"/>
    </source>
</evidence>
<feature type="transmembrane region" description="Helical" evidence="6">
    <location>
        <begin position="27"/>
        <end position="49"/>
    </location>
</feature>
<dbReference type="InterPro" id="IPR001296">
    <property type="entry name" value="Glyco_trans_1"/>
</dbReference>
<dbReference type="SUPFAM" id="SSF53756">
    <property type="entry name" value="UDP-Glycosyltransferase/glycogen phosphorylase"/>
    <property type="match status" value="1"/>
</dbReference>
<dbReference type="InterPro" id="IPR028098">
    <property type="entry name" value="Glyco_trans_4-like_N"/>
</dbReference>
<feature type="transmembrane region" description="Helical" evidence="6">
    <location>
        <begin position="342"/>
        <end position="362"/>
    </location>
</feature>
<evidence type="ECO:0000259" key="8">
    <source>
        <dbReference type="Pfam" id="PF13439"/>
    </source>
</evidence>
<accession>A0A5A5TFQ8</accession>
<dbReference type="Gene3D" id="3.40.50.2000">
    <property type="entry name" value="Glycogen Phosphorylase B"/>
    <property type="match status" value="2"/>
</dbReference>
<keyword evidence="4 6" id="KW-1133">Transmembrane helix</keyword>
<dbReference type="Pfam" id="PF00534">
    <property type="entry name" value="Glycos_transf_1"/>
    <property type="match status" value="1"/>
</dbReference>
<evidence type="ECO:0000256" key="4">
    <source>
        <dbReference type="ARBA" id="ARBA00022989"/>
    </source>
</evidence>
<feature type="transmembrane region" description="Helical" evidence="6">
    <location>
        <begin position="55"/>
        <end position="81"/>
    </location>
</feature>
<protein>
    <recommendedName>
        <fullName evidence="11">Polysaccharide biosynthesis protein C-terminal domain-containing protein</fullName>
    </recommendedName>
</protein>
<evidence type="ECO:0000259" key="7">
    <source>
        <dbReference type="Pfam" id="PF00534"/>
    </source>
</evidence>
<feature type="transmembrane region" description="Helical" evidence="6">
    <location>
        <begin position="136"/>
        <end position="157"/>
    </location>
</feature>
<feature type="transmembrane region" description="Helical" evidence="6">
    <location>
        <begin position="164"/>
        <end position="188"/>
    </location>
</feature>
<feature type="transmembrane region" description="Helical" evidence="6">
    <location>
        <begin position="310"/>
        <end position="336"/>
    </location>
</feature>
<feature type="transmembrane region" description="Helical" evidence="6">
    <location>
        <begin position="230"/>
        <end position="247"/>
    </location>
</feature>
<keyword evidence="3 6" id="KW-0812">Transmembrane</keyword>
<feature type="transmembrane region" description="Helical" evidence="6">
    <location>
        <begin position="433"/>
        <end position="452"/>
    </location>
</feature>
<feature type="transmembrane region" description="Helical" evidence="6">
    <location>
        <begin position="458"/>
        <end position="482"/>
    </location>
</feature>
<organism evidence="9 10">
    <name type="scientific">Dictyobacter arantiisoli</name>
    <dbReference type="NCBI Taxonomy" id="2014874"/>
    <lineage>
        <taxon>Bacteria</taxon>
        <taxon>Bacillati</taxon>
        <taxon>Chloroflexota</taxon>
        <taxon>Ktedonobacteria</taxon>
        <taxon>Ktedonobacterales</taxon>
        <taxon>Dictyobacteraceae</taxon>
        <taxon>Dictyobacter</taxon>
    </lineage>
</organism>
<evidence type="ECO:0000313" key="10">
    <source>
        <dbReference type="Proteomes" id="UP000322530"/>
    </source>
</evidence>
<dbReference type="PANTHER" id="PTHR30250:SF11">
    <property type="entry name" value="O-ANTIGEN TRANSPORTER-RELATED"/>
    <property type="match status" value="1"/>
</dbReference>
<evidence type="ECO:0000313" key="9">
    <source>
        <dbReference type="EMBL" id="GCF10078.1"/>
    </source>
</evidence>
<feature type="domain" description="Glycosyl transferase family 1" evidence="7">
    <location>
        <begin position="706"/>
        <end position="877"/>
    </location>
</feature>